<reference evidence="1" key="1">
    <citation type="submission" date="2023-04" db="EMBL/GenBank/DDBJ databases">
        <title>Sphingomonas sp. MAHUQ-71 isolated from rice field.</title>
        <authorList>
            <person name="Huq M.A."/>
        </authorList>
    </citation>
    <scope>NUCLEOTIDE SEQUENCE</scope>
    <source>
        <strain evidence="1">MAHUQ-71</strain>
    </source>
</reference>
<sequence length="58" mass="6888">MVHKKPGLPTKTCVLCHRPFAWRKKWERDWEAVKFCSDRCRAKSKKSGDSERHGFNAR</sequence>
<gene>
    <name evidence="1" type="ORF">QGN17_11515</name>
</gene>
<dbReference type="PANTHER" id="PTHR37463:SF1">
    <property type="entry name" value="DUF2256 DOMAIN-CONTAINING PROTEIN"/>
    <property type="match status" value="1"/>
</dbReference>
<evidence type="ECO:0000313" key="2">
    <source>
        <dbReference type="Proteomes" id="UP001160625"/>
    </source>
</evidence>
<dbReference type="PANTHER" id="PTHR37463">
    <property type="entry name" value="GSL3115 PROTEIN"/>
    <property type="match status" value="1"/>
</dbReference>
<protein>
    <submittedName>
        <fullName evidence="1">DUF2256 domain-containing protein</fullName>
    </submittedName>
</protein>
<dbReference type="Proteomes" id="UP001160625">
    <property type="component" value="Unassembled WGS sequence"/>
</dbReference>
<accession>A0ABT6N253</accession>
<organism evidence="1 2">
    <name type="scientific">Sphingomonas oryzagri</name>
    <dbReference type="NCBI Taxonomy" id="3042314"/>
    <lineage>
        <taxon>Bacteria</taxon>
        <taxon>Pseudomonadati</taxon>
        <taxon>Pseudomonadota</taxon>
        <taxon>Alphaproteobacteria</taxon>
        <taxon>Sphingomonadales</taxon>
        <taxon>Sphingomonadaceae</taxon>
        <taxon>Sphingomonas</taxon>
    </lineage>
</organism>
<dbReference type="EMBL" id="JARYGZ010000001">
    <property type="protein sequence ID" value="MDH7639359.1"/>
    <property type="molecule type" value="Genomic_DNA"/>
</dbReference>
<dbReference type="InterPro" id="IPR017136">
    <property type="entry name" value="UCP037205"/>
</dbReference>
<name>A0ABT6N253_9SPHN</name>
<comment type="caution">
    <text evidence="1">The sequence shown here is derived from an EMBL/GenBank/DDBJ whole genome shotgun (WGS) entry which is preliminary data.</text>
</comment>
<keyword evidence="2" id="KW-1185">Reference proteome</keyword>
<evidence type="ECO:0000313" key="1">
    <source>
        <dbReference type="EMBL" id="MDH7639359.1"/>
    </source>
</evidence>
<dbReference type="RefSeq" id="WP_281044633.1">
    <property type="nucleotide sequence ID" value="NZ_JARYGZ010000001.1"/>
</dbReference>
<proteinExistence type="predicted"/>
<dbReference type="Pfam" id="PF10013">
    <property type="entry name" value="DUF2256"/>
    <property type="match status" value="1"/>
</dbReference>